<accession>A0A975WWJ2</accession>
<protein>
    <submittedName>
        <fullName evidence="1">Uncharacterized protein</fullName>
    </submittedName>
</protein>
<evidence type="ECO:0000313" key="1">
    <source>
        <dbReference type="EMBL" id="SOY46759.1"/>
    </source>
</evidence>
<gene>
    <name evidence="1" type="ORF">CBM2589_B150061</name>
</gene>
<sequence>MSLTAARVLAAVRCAPLVIDCCFLRASRFDGSAHEGARDSNLLSRLAWGSAGGGADNRTPRPFE</sequence>
<evidence type="ECO:0000313" key="2">
    <source>
        <dbReference type="Proteomes" id="UP000256297"/>
    </source>
</evidence>
<dbReference type="Proteomes" id="UP000256297">
    <property type="component" value="Chromosome CBM2589_b"/>
</dbReference>
<proteinExistence type="predicted"/>
<name>A0A975WWJ2_9BURK</name>
<reference evidence="1 2" key="1">
    <citation type="submission" date="2018-01" db="EMBL/GenBank/DDBJ databases">
        <authorList>
            <person name="Clerissi C."/>
        </authorList>
    </citation>
    <scope>NUCLEOTIDE SEQUENCE [LARGE SCALE GENOMIC DNA]</scope>
    <source>
        <strain evidence="1">Cupriavidus taiwanensis STM 3521</strain>
    </source>
</reference>
<organism evidence="1 2">
    <name type="scientific">Cupriavidus taiwanensis</name>
    <dbReference type="NCBI Taxonomy" id="164546"/>
    <lineage>
        <taxon>Bacteria</taxon>
        <taxon>Pseudomonadati</taxon>
        <taxon>Pseudomonadota</taxon>
        <taxon>Betaproteobacteria</taxon>
        <taxon>Burkholderiales</taxon>
        <taxon>Burkholderiaceae</taxon>
        <taxon>Cupriavidus</taxon>
    </lineage>
</organism>
<dbReference type="EMBL" id="OFSP01000007">
    <property type="protein sequence ID" value="SOY46759.1"/>
    <property type="molecule type" value="Genomic_DNA"/>
</dbReference>
<dbReference type="AlphaFoldDB" id="A0A975WWJ2"/>
<comment type="caution">
    <text evidence="1">The sequence shown here is derived from an EMBL/GenBank/DDBJ whole genome shotgun (WGS) entry which is preliminary data.</text>
</comment>